<dbReference type="KEGG" id="halg:HUG10_02585"/>
<organism evidence="2 3">
    <name type="scientific">Halorarum halophilum</name>
    <dbReference type="NCBI Taxonomy" id="2743090"/>
    <lineage>
        <taxon>Archaea</taxon>
        <taxon>Methanobacteriati</taxon>
        <taxon>Methanobacteriota</taxon>
        <taxon>Stenosarchaea group</taxon>
        <taxon>Halobacteria</taxon>
        <taxon>Halobacteriales</taxon>
        <taxon>Haloferacaceae</taxon>
        <taxon>Halorarum</taxon>
    </lineage>
</organism>
<dbReference type="RefSeq" id="WP_179168068.1">
    <property type="nucleotide sequence ID" value="NZ_CP058529.1"/>
</dbReference>
<reference evidence="2 3" key="1">
    <citation type="submission" date="2020-07" db="EMBL/GenBank/DDBJ databases">
        <title>Gai3-2, isolated from salt lake.</title>
        <authorList>
            <person name="Cui H."/>
            <person name="Shi X."/>
        </authorList>
    </citation>
    <scope>NUCLEOTIDE SEQUENCE [LARGE SCALE GENOMIC DNA]</scope>
    <source>
        <strain evidence="2 3">Gai3-2</strain>
    </source>
</reference>
<feature type="transmembrane region" description="Helical" evidence="1">
    <location>
        <begin position="16"/>
        <end position="38"/>
    </location>
</feature>
<dbReference type="EMBL" id="CP058529">
    <property type="protein sequence ID" value="QLG26493.1"/>
    <property type="molecule type" value="Genomic_DNA"/>
</dbReference>
<accession>A0A7D5GXY8</accession>
<dbReference type="OrthoDB" id="226715at2157"/>
<dbReference type="Pfam" id="PF23928">
    <property type="entry name" value="DUF7266"/>
    <property type="match status" value="1"/>
</dbReference>
<dbReference type="AlphaFoldDB" id="A0A7D5GXY8"/>
<gene>
    <name evidence="2" type="ORF">HUG10_02585</name>
</gene>
<keyword evidence="1" id="KW-0472">Membrane</keyword>
<keyword evidence="3" id="KW-1185">Reference proteome</keyword>
<name>A0A7D5GXY8_9EURY</name>
<keyword evidence="1" id="KW-1133">Transmembrane helix</keyword>
<dbReference type="InterPro" id="IPR055690">
    <property type="entry name" value="DUF7266"/>
</dbReference>
<evidence type="ECO:0000256" key="1">
    <source>
        <dbReference type="SAM" id="Phobius"/>
    </source>
</evidence>
<keyword evidence="1" id="KW-0812">Transmembrane</keyword>
<protein>
    <submittedName>
        <fullName evidence="2">Uncharacterized protein</fullName>
    </submittedName>
</protein>
<evidence type="ECO:0000313" key="3">
    <source>
        <dbReference type="Proteomes" id="UP000509750"/>
    </source>
</evidence>
<dbReference type="Proteomes" id="UP000509750">
    <property type="component" value="Chromosome"/>
</dbReference>
<dbReference type="GeneID" id="56027684"/>
<sequence>MIASGEDRAVSVTVNYVIALALTAILISGLLIAGGSLLEDRRESVTREEFTVLGEQLAAGVGEADSLASTGAEDLRVAVRLPDSVGGSSYLVRVTETTPPADQPGEYVLTFSSPAAEVSWNVTVRTDRPVEETQVPGGSIVVVLQEDGGSMEFALVTGEEVGPN</sequence>
<evidence type="ECO:0000313" key="2">
    <source>
        <dbReference type="EMBL" id="QLG26493.1"/>
    </source>
</evidence>
<proteinExistence type="predicted"/>